<keyword evidence="1" id="KW-1133">Transmembrane helix</keyword>
<sequence length="162" mass="18251">MSEIRRKRKKKERESVTFTRGLESLTRSKGKWYIKGDIFRFKTRYISDPSEADTYYKKSLQPINMRFLVLSLLVLTVLMVQRTSCQRGPTGPVGQQIMCYSCLGNDQFKMECCGSTNQCCGGKVKKLGSFPQPATTSPGDRATPVLVFCANWAAETTGHLTM</sequence>
<accession>A0AAV4XMT6</accession>
<proteinExistence type="predicted"/>
<dbReference type="AlphaFoldDB" id="A0AAV4XMT6"/>
<keyword evidence="3" id="KW-1185">Reference proteome</keyword>
<evidence type="ECO:0000313" key="2">
    <source>
        <dbReference type="EMBL" id="GIY96281.1"/>
    </source>
</evidence>
<keyword evidence="1" id="KW-0812">Transmembrane</keyword>
<evidence type="ECO:0000256" key="1">
    <source>
        <dbReference type="SAM" id="Phobius"/>
    </source>
</evidence>
<keyword evidence="1" id="KW-0472">Membrane</keyword>
<name>A0AAV4XMT6_CAEEX</name>
<organism evidence="2 3">
    <name type="scientific">Caerostris extrusa</name>
    <name type="common">Bark spider</name>
    <name type="synonym">Caerostris bankana</name>
    <dbReference type="NCBI Taxonomy" id="172846"/>
    <lineage>
        <taxon>Eukaryota</taxon>
        <taxon>Metazoa</taxon>
        <taxon>Ecdysozoa</taxon>
        <taxon>Arthropoda</taxon>
        <taxon>Chelicerata</taxon>
        <taxon>Arachnida</taxon>
        <taxon>Araneae</taxon>
        <taxon>Araneomorphae</taxon>
        <taxon>Entelegynae</taxon>
        <taxon>Araneoidea</taxon>
        <taxon>Araneidae</taxon>
        <taxon>Caerostris</taxon>
    </lineage>
</organism>
<reference evidence="2 3" key="1">
    <citation type="submission" date="2021-06" db="EMBL/GenBank/DDBJ databases">
        <title>Caerostris extrusa draft genome.</title>
        <authorList>
            <person name="Kono N."/>
            <person name="Arakawa K."/>
        </authorList>
    </citation>
    <scope>NUCLEOTIDE SEQUENCE [LARGE SCALE GENOMIC DNA]</scope>
</reference>
<dbReference type="Proteomes" id="UP001054945">
    <property type="component" value="Unassembled WGS sequence"/>
</dbReference>
<gene>
    <name evidence="2" type="ORF">CEXT_726371</name>
</gene>
<comment type="caution">
    <text evidence="2">The sequence shown here is derived from an EMBL/GenBank/DDBJ whole genome shotgun (WGS) entry which is preliminary data.</text>
</comment>
<dbReference type="EMBL" id="BPLR01000644">
    <property type="protein sequence ID" value="GIY96281.1"/>
    <property type="molecule type" value="Genomic_DNA"/>
</dbReference>
<protein>
    <submittedName>
        <fullName evidence="2">Uncharacterized protein</fullName>
    </submittedName>
</protein>
<feature type="transmembrane region" description="Helical" evidence="1">
    <location>
        <begin position="63"/>
        <end position="80"/>
    </location>
</feature>
<evidence type="ECO:0000313" key="3">
    <source>
        <dbReference type="Proteomes" id="UP001054945"/>
    </source>
</evidence>